<dbReference type="InterPro" id="IPR013656">
    <property type="entry name" value="PAS_4"/>
</dbReference>
<dbReference type="Pfam" id="PF08448">
    <property type="entry name" value="PAS_4"/>
    <property type="match status" value="1"/>
</dbReference>
<name>A0AAU8N067_9GAMM</name>
<dbReference type="InterPro" id="IPR009057">
    <property type="entry name" value="Homeodomain-like_sf"/>
</dbReference>
<dbReference type="AlphaFoldDB" id="A0AAU8N067"/>
<dbReference type="PANTHER" id="PTHR46796">
    <property type="entry name" value="HTH-TYPE TRANSCRIPTIONAL ACTIVATOR RHAS-RELATED"/>
    <property type="match status" value="1"/>
</dbReference>
<organism evidence="6">
    <name type="scientific">Lysobacter firmicutimachus</name>
    <dbReference type="NCBI Taxonomy" id="1792846"/>
    <lineage>
        <taxon>Bacteria</taxon>
        <taxon>Pseudomonadati</taxon>
        <taxon>Pseudomonadota</taxon>
        <taxon>Gammaproteobacteria</taxon>
        <taxon>Lysobacterales</taxon>
        <taxon>Lysobacteraceae</taxon>
        <taxon>Lysobacter</taxon>
    </lineage>
</organism>
<dbReference type="GO" id="GO:0003700">
    <property type="term" value="F:DNA-binding transcription factor activity"/>
    <property type="evidence" value="ECO:0007669"/>
    <property type="project" value="InterPro"/>
</dbReference>
<dbReference type="GO" id="GO:0043565">
    <property type="term" value="F:sequence-specific DNA binding"/>
    <property type="evidence" value="ECO:0007669"/>
    <property type="project" value="InterPro"/>
</dbReference>
<dbReference type="PROSITE" id="PS00041">
    <property type="entry name" value="HTH_ARAC_FAMILY_1"/>
    <property type="match status" value="1"/>
</dbReference>
<dbReference type="Gene3D" id="3.30.450.20">
    <property type="entry name" value="PAS domain"/>
    <property type="match status" value="1"/>
</dbReference>
<evidence type="ECO:0000313" key="7">
    <source>
        <dbReference type="Proteomes" id="UP001387215"/>
    </source>
</evidence>
<dbReference type="SUPFAM" id="SSF55785">
    <property type="entry name" value="PYP-like sensor domain (PAS domain)"/>
    <property type="match status" value="1"/>
</dbReference>
<feature type="domain" description="HTH araC/xylS-type" evidence="4">
    <location>
        <begin position="140"/>
        <end position="237"/>
    </location>
</feature>
<dbReference type="SUPFAM" id="SSF46689">
    <property type="entry name" value="Homeodomain-like"/>
    <property type="match status" value="2"/>
</dbReference>
<evidence type="ECO:0000313" key="5">
    <source>
        <dbReference type="EMBL" id="MEI2453586.1"/>
    </source>
</evidence>
<dbReference type="Pfam" id="PF12833">
    <property type="entry name" value="HTH_18"/>
    <property type="match status" value="1"/>
</dbReference>
<dbReference type="InterPro" id="IPR018062">
    <property type="entry name" value="HTH_AraC-typ_CS"/>
</dbReference>
<dbReference type="InterPro" id="IPR018060">
    <property type="entry name" value="HTH_AraC"/>
</dbReference>
<dbReference type="InterPro" id="IPR020449">
    <property type="entry name" value="Tscrpt_reg_AraC-type_HTH"/>
</dbReference>
<dbReference type="CDD" id="cd00130">
    <property type="entry name" value="PAS"/>
    <property type="match status" value="1"/>
</dbReference>
<dbReference type="SMART" id="SM00342">
    <property type="entry name" value="HTH_ARAC"/>
    <property type="match status" value="1"/>
</dbReference>
<dbReference type="PRINTS" id="PR00032">
    <property type="entry name" value="HTHARAC"/>
</dbReference>
<keyword evidence="1" id="KW-0805">Transcription regulation</keyword>
<dbReference type="InterPro" id="IPR000014">
    <property type="entry name" value="PAS"/>
</dbReference>
<dbReference type="PROSITE" id="PS01124">
    <property type="entry name" value="HTH_ARAC_FAMILY_2"/>
    <property type="match status" value="1"/>
</dbReference>
<protein>
    <submittedName>
        <fullName evidence="6">AraC family transcriptional regulator</fullName>
    </submittedName>
</protein>
<dbReference type="Proteomes" id="UP001387215">
    <property type="component" value="Unassembled WGS sequence"/>
</dbReference>
<accession>A0AAU8N067</accession>
<reference evidence="6" key="2">
    <citation type="submission" date="2024-06" db="EMBL/GenBank/DDBJ databases">
        <authorList>
            <person name="Li S."/>
        </authorList>
    </citation>
    <scope>NUCLEOTIDE SEQUENCE</scope>
    <source>
        <strain evidence="6">SR10</strain>
    </source>
</reference>
<gene>
    <name evidence="6" type="ORF">ABU614_09490</name>
    <name evidence="5" type="ORF">V2J18_02725</name>
</gene>
<reference evidence="5 7" key="1">
    <citation type="submission" date="2024-02" db="EMBL/GenBank/DDBJ databases">
        <title>Lysobacter Genome Sequencing and Mining.</title>
        <authorList>
            <person name="Bierman J."/>
            <person name="Walker M.C."/>
        </authorList>
    </citation>
    <scope>NUCLEOTIDE SEQUENCE [LARGE SCALE GENOMIC DNA]</scope>
    <source>
        <strain evidence="5 7">PB6250</strain>
    </source>
</reference>
<evidence type="ECO:0000259" key="4">
    <source>
        <dbReference type="PROSITE" id="PS01124"/>
    </source>
</evidence>
<evidence type="ECO:0000256" key="2">
    <source>
        <dbReference type="ARBA" id="ARBA00023125"/>
    </source>
</evidence>
<dbReference type="InterPro" id="IPR035965">
    <property type="entry name" value="PAS-like_dom_sf"/>
</dbReference>
<evidence type="ECO:0000313" key="6">
    <source>
        <dbReference type="EMBL" id="XCO76999.1"/>
    </source>
</evidence>
<sequence>MPALPAPPVRIDADLMQTLCDALADVVFFVKDEAGRYTHANLTLVRRLGLKRREDVIGRGVEDVFPARLAARYAQQDRRVLEGGTIEDQLEVHLYPNRRPGWCLTGKRPLPLAGGRRGLIGLSRDLGAPDGRDPTFERLGRVVAHMQAHYAEPLRVAALAQLAGLSVAQLERHFQRVFQLSPQQSLIKLRIEAAMRELCGEARIAEVGLACGFTDQSAFARQFKATVGMTPRDYRALHRDEGWPGGAR</sequence>
<dbReference type="RefSeq" id="WP_064746338.1">
    <property type="nucleotide sequence ID" value="NZ_CP159925.1"/>
</dbReference>
<dbReference type="InterPro" id="IPR050204">
    <property type="entry name" value="AraC_XylS_family_regulators"/>
</dbReference>
<keyword evidence="7" id="KW-1185">Reference proteome</keyword>
<evidence type="ECO:0000256" key="1">
    <source>
        <dbReference type="ARBA" id="ARBA00023015"/>
    </source>
</evidence>
<dbReference type="EMBL" id="CP159925">
    <property type="protein sequence ID" value="XCO76999.1"/>
    <property type="molecule type" value="Genomic_DNA"/>
</dbReference>
<dbReference type="PANTHER" id="PTHR46796:SF13">
    <property type="entry name" value="HTH-TYPE TRANSCRIPTIONAL ACTIVATOR RHAS"/>
    <property type="match status" value="1"/>
</dbReference>
<keyword evidence="2" id="KW-0238">DNA-binding</keyword>
<keyword evidence="3" id="KW-0804">Transcription</keyword>
<evidence type="ECO:0000256" key="3">
    <source>
        <dbReference type="ARBA" id="ARBA00023163"/>
    </source>
</evidence>
<dbReference type="EMBL" id="JBANDL010000002">
    <property type="protein sequence ID" value="MEI2453586.1"/>
    <property type="molecule type" value="Genomic_DNA"/>
</dbReference>
<dbReference type="Gene3D" id="1.10.10.60">
    <property type="entry name" value="Homeodomain-like"/>
    <property type="match status" value="1"/>
</dbReference>
<proteinExistence type="predicted"/>